<feature type="domain" description="CTLH" evidence="1">
    <location>
        <begin position="84"/>
        <end position="145"/>
    </location>
</feature>
<dbReference type="InterPro" id="IPR050618">
    <property type="entry name" value="Ubq-SigPath_Reg"/>
</dbReference>
<dbReference type="InterPro" id="IPR006595">
    <property type="entry name" value="CTLH_C"/>
</dbReference>
<sequence>MLGQELEESFSNEVICVTDVQRIVFNYLVDECYEETANAFLHAVCGENPEESMEIDNSTNQSQFDITSYAWRTLGDRKVIYRCIQLGCIEEALDLCWAKFPKSLATNANSHVHWTKLPPESLTSACFELLCQRFIEFLRNGKSKEALEYAQSVLGPIAQTKEEYMKALQDIVSLIAYENPYQSPSAFYLNEDRKSSIASLVNRAILNNFGPSKKQETCLETLIKQLTIVNTLIGPKNAFIMLGVWKHVDGYYICNLKVTRLVS</sequence>
<dbReference type="InterPro" id="IPR006594">
    <property type="entry name" value="LisH"/>
</dbReference>
<dbReference type="Proteomes" id="UP000030755">
    <property type="component" value="Unassembled WGS sequence"/>
</dbReference>
<evidence type="ECO:0000313" key="2">
    <source>
        <dbReference type="EMBL" id="EPZ34346.1"/>
    </source>
</evidence>
<proteinExistence type="predicted"/>
<evidence type="ECO:0000313" key="3">
    <source>
        <dbReference type="Proteomes" id="UP000030755"/>
    </source>
</evidence>
<evidence type="ECO:0000259" key="1">
    <source>
        <dbReference type="PROSITE" id="PS50897"/>
    </source>
</evidence>
<accession>A0A075B0L0</accession>
<dbReference type="STRING" id="988480.A0A075B0L0"/>
<dbReference type="AlphaFoldDB" id="A0A075B0L0"/>
<protein>
    <submittedName>
        <fullName evidence="2">CTLH/CRAto LisH motif domain-containing protein</fullName>
    </submittedName>
</protein>
<organism evidence="2 3">
    <name type="scientific">Rozella allomycis (strain CSF55)</name>
    <dbReference type="NCBI Taxonomy" id="988480"/>
    <lineage>
        <taxon>Eukaryota</taxon>
        <taxon>Fungi</taxon>
        <taxon>Fungi incertae sedis</taxon>
        <taxon>Cryptomycota</taxon>
        <taxon>Cryptomycota incertae sedis</taxon>
        <taxon>Rozella</taxon>
    </lineage>
</organism>
<dbReference type="EMBL" id="KE560959">
    <property type="protein sequence ID" value="EPZ34346.1"/>
    <property type="molecule type" value="Genomic_DNA"/>
</dbReference>
<dbReference type="OrthoDB" id="2415936at2759"/>
<reference evidence="2 3" key="1">
    <citation type="journal article" date="2013" name="Curr. Biol.">
        <title>Shared signatures of parasitism and phylogenomics unite Cryptomycota and microsporidia.</title>
        <authorList>
            <person name="James T.Y."/>
            <person name="Pelin A."/>
            <person name="Bonen L."/>
            <person name="Ahrendt S."/>
            <person name="Sain D."/>
            <person name="Corradi N."/>
            <person name="Stajich J.E."/>
        </authorList>
    </citation>
    <scope>NUCLEOTIDE SEQUENCE [LARGE SCALE GENOMIC DNA]</scope>
    <source>
        <strain evidence="2 3">CSF55</strain>
    </source>
</reference>
<name>A0A075B0L0_ROZAC</name>
<dbReference type="PROSITE" id="PS50896">
    <property type="entry name" value="LISH"/>
    <property type="match status" value="1"/>
</dbReference>
<gene>
    <name evidence="2" type="ORF">O9G_000533</name>
</gene>
<dbReference type="PROSITE" id="PS50897">
    <property type="entry name" value="CTLH"/>
    <property type="match status" value="1"/>
</dbReference>
<dbReference type="PANTHER" id="PTHR12864">
    <property type="entry name" value="RAN BINDING PROTEIN 9-RELATED"/>
    <property type="match status" value="1"/>
</dbReference>
<dbReference type="Pfam" id="PF10607">
    <property type="entry name" value="CTLH"/>
    <property type="match status" value="1"/>
</dbReference>
<dbReference type="InterPro" id="IPR024964">
    <property type="entry name" value="CTLH/CRA"/>
</dbReference>
<dbReference type="SMART" id="SM00757">
    <property type="entry name" value="CRA"/>
    <property type="match status" value="1"/>
</dbReference>
<dbReference type="InterPro" id="IPR013144">
    <property type="entry name" value="CRA_dom"/>
</dbReference>
<keyword evidence="3" id="KW-1185">Reference proteome</keyword>
<dbReference type="HOGENOM" id="CLU_073203_3_0_1"/>
<dbReference type="SMART" id="SM00668">
    <property type="entry name" value="CTLH"/>
    <property type="match status" value="1"/>
</dbReference>